<keyword evidence="6" id="KW-0132">Cell division</keyword>
<reference evidence="14" key="1">
    <citation type="submission" date="2013-09" db="EMBL/GenBank/DDBJ databases">
        <title>Corchorus olitorius genome sequencing.</title>
        <authorList>
            <person name="Alam M."/>
            <person name="Haque M.S."/>
            <person name="Islam M.S."/>
            <person name="Emdad E.M."/>
            <person name="Islam M.M."/>
            <person name="Ahmed B."/>
            <person name="Halim A."/>
            <person name="Hossen Q.M.M."/>
            <person name="Hossain M.Z."/>
            <person name="Ahmed R."/>
            <person name="Khan M.M."/>
            <person name="Islam R."/>
            <person name="Rashid M.M."/>
            <person name="Khan S.A."/>
            <person name="Rahman M.S."/>
            <person name="Alam M."/>
            <person name="Yahiya A.S."/>
            <person name="Khan M.S."/>
            <person name="Azam M.S."/>
            <person name="Haque T."/>
            <person name="Lashkar M.Z.H."/>
            <person name="Akhand A.I."/>
            <person name="Morshed G."/>
            <person name="Roy S."/>
            <person name="Uddin K.S."/>
            <person name="Rabeya T."/>
            <person name="Hossain A.S."/>
            <person name="Chowdhury A."/>
            <person name="Snigdha A.R."/>
            <person name="Mortoza M.S."/>
            <person name="Matin S.A."/>
            <person name="Hoque S.M.E."/>
            <person name="Islam M.K."/>
            <person name="Roy D.K."/>
            <person name="Haider R."/>
            <person name="Moosa M.M."/>
            <person name="Elias S.M."/>
            <person name="Hasan A.M."/>
            <person name="Jahan S."/>
            <person name="Shafiuddin M."/>
            <person name="Mahmood N."/>
            <person name="Shommy N.S."/>
        </authorList>
    </citation>
    <scope>NUCLEOTIDE SEQUENCE [LARGE SCALE GENOMIC DNA]</scope>
    <source>
        <strain evidence="14">cv. O-4</strain>
    </source>
</reference>
<dbReference type="InterPro" id="IPR056794">
    <property type="entry name" value="PATL1-6_C_GOLD"/>
</dbReference>
<dbReference type="InterPro" id="IPR036273">
    <property type="entry name" value="CRAL/TRIO_N_dom_sf"/>
</dbReference>
<dbReference type="Proteomes" id="UP000187203">
    <property type="component" value="Unassembled WGS sequence"/>
</dbReference>
<accession>A0A1R3GZX6</accession>
<dbReference type="GO" id="GO:0005737">
    <property type="term" value="C:cytoplasm"/>
    <property type="evidence" value="ECO:0007669"/>
    <property type="project" value="UniProtKB-SubCell"/>
</dbReference>
<evidence type="ECO:0000256" key="6">
    <source>
        <dbReference type="ARBA" id="ARBA00022618"/>
    </source>
</evidence>
<evidence type="ECO:0000256" key="2">
    <source>
        <dbReference type="ARBA" id="ARBA00004496"/>
    </source>
</evidence>
<comment type="subcellular location">
    <subcellularLocation>
        <location evidence="2">Cytoplasm</location>
    </subcellularLocation>
    <subcellularLocation>
        <location evidence="1">Membrane</location>
    </subcellularLocation>
</comment>
<evidence type="ECO:0000256" key="8">
    <source>
        <dbReference type="ARBA" id="ARBA00023136"/>
    </source>
</evidence>
<evidence type="ECO:0000313" key="14">
    <source>
        <dbReference type="Proteomes" id="UP000187203"/>
    </source>
</evidence>
<dbReference type="InterPro" id="IPR001251">
    <property type="entry name" value="CRAL-TRIO_dom"/>
</dbReference>
<evidence type="ECO:0000256" key="10">
    <source>
        <dbReference type="SAM" id="MobiDB-lite"/>
    </source>
</evidence>
<keyword evidence="7" id="KW-0446">Lipid-binding</keyword>
<dbReference type="SUPFAM" id="SSF52087">
    <property type="entry name" value="CRAL/TRIO domain"/>
    <property type="match status" value="1"/>
</dbReference>
<dbReference type="SUPFAM" id="SSF101576">
    <property type="entry name" value="Supernatant protein factor (SPF), C-terminal domain"/>
    <property type="match status" value="1"/>
</dbReference>
<dbReference type="GO" id="GO:0051301">
    <property type="term" value="P:cell division"/>
    <property type="evidence" value="ECO:0007669"/>
    <property type="project" value="UniProtKB-KW"/>
</dbReference>
<keyword evidence="9" id="KW-0131">Cell cycle</keyword>
<feature type="compositionally biased region" description="Low complexity" evidence="10">
    <location>
        <begin position="1"/>
        <end position="13"/>
    </location>
</feature>
<evidence type="ECO:0000259" key="12">
    <source>
        <dbReference type="PROSITE" id="PS50866"/>
    </source>
</evidence>
<feature type="region of interest" description="Disordered" evidence="10">
    <location>
        <begin position="149"/>
        <end position="182"/>
    </location>
</feature>
<dbReference type="STRING" id="93759.A0A1R3GZX6"/>
<feature type="compositionally biased region" description="Basic and acidic residues" evidence="10">
    <location>
        <begin position="162"/>
        <end position="180"/>
    </location>
</feature>
<feature type="domain" description="GOLD" evidence="12">
    <location>
        <begin position="422"/>
        <end position="526"/>
    </location>
</feature>
<dbReference type="InterPro" id="IPR036865">
    <property type="entry name" value="CRAL-TRIO_dom_sf"/>
</dbReference>
<organism evidence="13 14">
    <name type="scientific">Corchorus olitorius</name>
    <dbReference type="NCBI Taxonomy" id="93759"/>
    <lineage>
        <taxon>Eukaryota</taxon>
        <taxon>Viridiplantae</taxon>
        <taxon>Streptophyta</taxon>
        <taxon>Embryophyta</taxon>
        <taxon>Tracheophyta</taxon>
        <taxon>Spermatophyta</taxon>
        <taxon>Magnoliopsida</taxon>
        <taxon>eudicotyledons</taxon>
        <taxon>Gunneridae</taxon>
        <taxon>Pentapetalae</taxon>
        <taxon>rosids</taxon>
        <taxon>malvids</taxon>
        <taxon>Malvales</taxon>
        <taxon>Malvaceae</taxon>
        <taxon>Grewioideae</taxon>
        <taxon>Apeibeae</taxon>
        <taxon>Corchorus</taxon>
    </lineage>
</organism>
<dbReference type="Gene3D" id="3.40.525.10">
    <property type="entry name" value="CRAL-TRIO lipid binding domain"/>
    <property type="match status" value="1"/>
</dbReference>
<evidence type="ECO:0000256" key="5">
    <source>
        <dbReference type="ARBA" id="ARBA00022490"/>
    </source>
</evidence>
<dbReference type="SMART" id="SM00516">
    <property type="entry name" value="SEC14"/>
    <property type="match status" value="1"/>
</dbReference>
<dbReference type="PROSITE" id="PS50191">
    <property type="entry name" value="CRAL_TRIO"/>
    <property type="match status" value="1"/>
</dbReference>
<dbReference type="Pfam" id="PF03765">
    <property type="entry name" value="CRAL_TRIO_N"/>
    <property type="match status" value="1"/>
</dbReference>
<gene>
    <name evidence="13" type="ORF">COLO4_32254</name>
</gene>
<feature type="compositionally biased region" description="Basic and acidic residues" evidence="10">
    <location>
        <begin position="23"/>
        <end position="45"/>
    </location>
</feature>
<dbReference type="EMBL" id="AWUE01021085">
    <property type="protein sequence ID" value="OMO63664.1"/>
    <property type="molecule type" value="Genomic_DNA"/>
</dbReference>
<evidence type="ECO:0000256" key="9">
    <source>
        <dbReference type="ARBA" id="ARBA00023306"/>
    </source>
</evidence>
<dbReference type="CDD" id="cd00170">
    <property type="entry name" value="SEC14"/>
    <property type="match status" value="1"/>
</dbReference>
<dbReference type="PRINTS" id="PR00180">
    <property type="entry name" value="CRETINALDHBP"/>
</dbReference>
<dbReference type="PANTHER" id="PTHR45932">
    <property type="entry name" value="PATELLIN-1"/>
    <property type="match status" value="1"/>
</dbReference>
<evidence type="ECO:0000256" key="4">
    <source>
        <dbReference type="ARBA" id="ARBA00022448"/>
    </source>
</evidence>
<keyword evidence="8" id="KW-0472">Membrane</keyword>
<dbReference type="InterPro" id="IPR011074">
    <property type="entry name" value="CRAL/TRIO_N_dom"/>
</dbReference>
<dbReference type="InterPro" id="IPR044834">
    <property type="entry name" value="PATL"/>
</dbReference>
<feature type="domain" description="CRAL-TRIO" evidence="11">
    <location>
        <begin position="244"/>
        <end position="417"/>
    </location>
</feature>
<keyword evidence="14" id="KW-1185">Reference proteome</keyword>
<evidence type="ECO:0000256" key="1">
    <source>
        <dbReference type="ARBA" id="ARBA00004370"/>
    </source>
</evidence>
<evidence type="ECO:0000256" key="7">
    <source>
        <dbReference type="ARBA" id="ARBA00023121"/>
    </source>
</evidence>
<dbReference type="SUPFAM" id="SSF46938">
    <property type="entry name" value="CRAL/TRIO N-terminal domain"/>
    <property type="match status" value="1"/>
</dbReference>
<feature type="compositionally biased region" description="Basic and acidic residues" evidence="10">
    <location>
        <begin position="53"/>
        <end position="82"/>
    </location>
</feature>
<dbReference type="PROSITE" id="PS50866">
    <property type="entry name" value="GOLD"/>
    <property type="match status" value="1"/>
</dbReference>
<comment type="caution">
    <text evidence="13">The sequence shown here is derived from an EMBL/GenBank/DDBJ whole genome shotgun (WGS) entry which is preliminary data.</text>
</comment>
<comment type="similarity">
    <text evidence="3">Belongs to the patellin family.</text>
</comment>
<dbReference type="AlphaFoldDB" id="A0A1R3GZX6"/>
<proteinExistence type="inferred from homology"/>
<dbReference type="InterPro" id="IPR009038">
    <property type="entry name" value="GOLD_dom"/>
</dbReference>
<keyword evidence="5" id="KW-0963">Cytoplasm</keyword>
<dbReference type="InterPro" id="IPR036598">
    <property type="entry name" value="GOLD_dom_sf"/>
</dbReference>
<dbReference type="GO" id="GO:0016020">
    <property type="term" value="C:membrane"/>
    <property type="evidence" value="ECO:0007669"/>
    <property type="project" value="UniProtKB-SubCell"/>
</dbReference>
<evidence type="ECO:0000256" key="3">
    <source>
        <dbReference type="ARBA" id="ARBA00007155"/>
    </source>
</evidence>
<dbReference type="Pfam" id="PF00650">
    <property type="entry name" value="CRAL_TRIO"/>
    <property type="match status" value="1"/>
</dbReference>
<evidence type="ECO:0000259" key="11">
    <source>
        <dbReference type="PROSITE" id="PS50191"/>
    </source>
</evidence>
<dbReference type="PANTHER" id="PTHR45932:SF19">
    <property type="entry name" value="PATELLIN-4-LIKE"/>
    <property type="match status" value="1"/>
</dbReference>
<dbReference type="OrthoDB" id="1001075at2759"/>
<dbReference type="Pfam" id="PF25099">
    <property type="entry name" value="GOLD_PATL1_C"/>
    <property type="match status" value="1"/>
</dbReference>
<name>A0A1R3GZX6_9ROSI</name>
<sequence length="532" mass="60371">MESKSENSSFEKNVQTDAAVTAHDQKEELPSKANEEKVIEADQKVKSSGGENGEGKIEGLSKIDMEMKVNDEAKEGDLKETNEVMNTSDQERKEDIVKKIDHEIDVCEVKKEMHEDQVIKNETEKKALIEFRSKVEEAINGSQFIIKAKPKENEANSSAMEGSEKQKEENGQEEKSEQKENVGSINNDIRLWGVPLLPSKGGNATDVVLLKFLRAREFKVFEAFDMLRNTLKWRSENNMDSILDEDLGKDFDSTAFMNGTDRQGHPVCYNVFGVLADDTMYTKTLATEENRDKFVRWRLQLIEKGIDKLDFIGVSSILQISDLKNTPGPSKKEVRLVMKQVISLLQDNYPEFVVKHIFINVPFWYYAFAALLSPFLTQRTKSKFVYARPAKVSETLLKYIDAEEIPISYGGLLRDNDSDFSVEDHAEEIVVKASSTETIEIPAPEAGSVITWDLVVLGWEVNYKEEFVPSNVKSYTILVQKERKMGIQEGSVRNSFKNNEPGKIVLIIDNASKTKKRALYRYKIKNSSSSLI</sequence>
<protein>
    <submittedName>
        <fullName evidence="13">Cellular retinaldehyde binding/alpha-tocopherol transport</fullName>
    </submittedName>
</protein>
<evidence type="ECO:0000313" key="13">
    <source>
        <dbReference type="EMBL" id="OMO63664.1"/>
    </source>
</evidence>
<feature type="region of interest" description="Disordered" evidence="10">
    <location>
        <begin position="1"/>
        <end position="94"/>
    </location>
</feature>
<keyword evidence="4" id="KW-0813">Transport</keyword>
<dbReference type="SMART" id="SM01100">
    <property type="entry name" value="CRAL_TRIO_N"/>
    <property type="match status" value="1"/>
</dbReference>
<dbReference type="GO" id="GO:0008289">
    <property type="term" value="F:lipid binding"/>
    <property type="evidence" value="ECO:0007669"/>
    <property type="project" value="UniProtKB-KW"/>
</dbReference>